<protein>
    <submittedName>
        <fullName evidence="2">Uncharacterized protein</fullName>
    </submittedName>
</protein>
<proteinExistence type="predicted"/>
<feature type="signal peptide" evidence="1">
    <location>
        <begin position="1"/>
        <end position="22"/>
    </location>
</feature>
<accession>A0AA37W591</accession>
<sequence>MKQISILMFLVCMLAISYAVYAKSSQTFSAGVIAQEQVYPIKVLALGDFQRCFVVAAQKEDALYSACYIKKSAQSIWVAESAGARCEIKCESHLNSDGKTQVQYFTTDL</sequence>
<evidence type="ECO:0000256" key="1">
    <source>
        <dbReference type="SAM" id="SignalP"/>
    </source>
</evidence>
<feature type="chain" id="PRO_5041254846" evidence="1">
    <location>
        <begin position="23"/>
        <end position="109"/>
    </location>
</feature>
<name>A0AA37W591_9GAMM</name>
<dbReference type="AlphaFoldDB" id="A0AA37W591"/>
<gene>
    <name evidence="2" type="ORF">GCM10007914_31310</name>
</gene>
<comment type="caution">
    <text evidence="2">The sequence shown here is derived from an EMBL/GenBank/DDBJ whole genome shotgun (WGS) entry which is preliminary data.</text>
</comment>
<keyword evidence="3" id="KW-1185">Reference proteome</keyword>
<evidence type="ECO:0000313" key="2">
    <source>
        <dbReference type="EMBL" id="GLQ04250.1"/>
    </source>
</evidence>
<dbReference type="Proteomes" id="UP001161408">
    <property type="component" value="Unassembled WGS sequence"/>
</dbReference>
<keyword evidence="1" id="KW-0732">Signal</keyword>
<dbReference type="EMBL" id="BSNE01000020">
    <property type="protein sequence ID" value="GLQ04250.1"/>
    <property type="molecule type" value="Genomic_DNA"/>
</dbReference>
<organism evidence="2 3">
    <name type="scientific">Pseudoalteromonas tetraodonis GFC</name>
    <dbReference type="NCBI Taxonomy" id="1315271"/>
    <lineage>
        <taxon>Bacteria</taxon>
        <taxon>Pseudomonadati</taxon>
        <taxon>Pseudomonadota</taxon>
        <taxon>Gammaproteobacteria</taxon>
        <taxon>Alteromonadales</taxon>
        <taxon>Pseudoalteromonadaceae</taxon>
        <taxon>Pseudoalteromonas</taxon>
    </lineage>
</organism>
<reference evidence="2" key="1">
    <citation type="journal article" date="2014" name="Int. J. Syst. Evol. Microbiol.">
        <title>Complete genome sequence of Corynebacterium casei LMG S-19264T (=DSM 44701T), isolated from a smear-ripened cheese.</title>
        <authorList>
            <consortium name="US DOE Joint Genome Institute (JGI-PGF)"/>
            <person name="Walter F."/>
            <person name="Albersmeier A."/>
            <person name="Kalinowski J."/>
            <person name="Ruckert C."/>
        </authorList>
    </citation>
    <scope>NUCLEOTIDE SEQUENCE</scope>
    <source>
        <strain evidence="2">NBRC 103034</strain>
    </source>
</reference>
<reference evidence="2" key="2">
    <citation type="submission" date="2023-01" db="EMBL/GenBank/DDBJ databases">
        <title>Draft genome sequence of Pseudoalteromonas tetraodonis strain NBRC 103034.</title>
        <authorList>
            <person name="Sun Q."/>
            <person name="Mori K."/>
        </authorList>
    </citation>
    <scope>NUCLEOTIDE SEQUENCE</scope>
    <source>
        <strain evidence="2">NBRC 103034</strain>
    </source>
</reference>
<evidence type="ECO:0000313" key="3">
    <source>
        <dbReference type="Proteomes" id="UP001161408"/>
    </source>
</evidence>